<keyword evidence="9 10" id="KW-0275">Fatty acid biosynthesis</keyword>
<comment type="catalytic activity">
    <reaction evidence="10">
        <text>an acyl-CoA + malonyl-CoA + H(+) = a 3-oxoacyl-CoA + CO2 + CoA</text>
        <dbReference type="Rhea" id="RHEA:50252"/>
        <dbReference type="ChEBI" id="CHEBI:15378"/>
        <dbReference type="ChEBI" id="CHEBI:16526"/>
        <dbReference type="ChEBI" id="CHEBI:57287"/>
        <dbReference type="ChEBI" id="CHEBI:57384"/>
        <dbReference type="ChEBI" id="CHEBI:58342"/>
        <dbReference type="ChEBI" id="CHEBI:90726"/>
    </reaction>
    <physiologicalReaction direction="left-to-right" evidence="10">
        <dbReference type="Rhea" id="RHEA:50253"/>
    </physiologicalReaction>
</comment>
<feature type="region of interest" description="Disordered" evidence="11">
    <location>
        <begin position="462"/>
        <end position="484"/>
    </location>
</feature>
<feature type="transmembrane region" description="Helical" evidence="10">
    <location>
        <begin position="53"/>
        <end position="71"/>
    </location>
</feature>
<dbReference type="STRING" id="1447875.A0A2B7WCS7"/>
<evidence type="ECO:0000313" key="12">
    <source>
        <dbReference type="EMBL" id="PGG97273.1"/>
    </source>
</evidence>
<feature type="transmembrane region" description="Helical" evidence="10">
    <location>
        <begin position="228"/>
        <end position="246"/>
    </location>
</feature>
<name>A0A2B7WCS7_9EURO</name>
<dbReference type="GO" id="GO:0005789">
    <property type="term" value="C:endoplasmic reticulum membrane"/>
    <property type="evidence" value="ECO:0007669"/>
    <property type="project" value="TreeGrafter"/>
</dbReference>
<keyword evidence="6 10" id="KW-1133">Transmembrane helix</keyword>
<organism evidence="12 13">
    <name type="scientific">Helicocarpus griseus UAMH5409</name>
    <dbReference type="NCBI Taxonomy" id="1447875"/>
    <lineage>
        <taxon>Eukaryota</taxon>
        <taxon>Fungi</taxon>
        <taxon>Dikarya</taxon>
        <taxon>Ascomycota</taxon>
        <taxon>Pezizomycotina</taxon>
        <taxon>Eurotiomycetes</taxon>
        <taxon>Eurotiomycetidae</taxon>
        <taxon>Onygenales</taxon>
        <taxon>Ajellomycetaceae</taxon>
        <taxon>Helicocarpus</taxon>
    </lineage>
</organism>
<protein>
    <recommendedName>
        <fullName evidence="10">Elongation of fatty acids protein</fullName>
        <ecNumber evidence="10">2.3.1.-</ecNumber>
    </recommendedName>
</protein>
<feature type="transmembrane region" description="Helical" evidence="10">
    <location>
        <begin position="283"/>
        <end position="304"/>
    </location>
</feature>
<evidence type="ECO:0000256" key="4">
    <source>
        <dbReference type="ARBA" id="ARBA00022692"/>
    </source>
</evidence>
<evidence type="ECO:0000256" key="8">
    <source>
        <dbReference type="ARBA" id="ARBA00023136"/>
    </source>
</evidence>
<dbReference type="GO" id="GO:0019367">
    <property type="term" value="P:fatty acid elongation, saturated fatty acid"/>
    <property type="evidence" value="ECO:0007669"/>
    <property type="project" value="TreeGrafter"/>
</dbReference>
<dbReference type="OrthoDB" id="10259681at2759"/>
<feature type="transmembrane region" description="Helical" evidence="10">
    <location>
        <begin position="92"/>
        <end position="117"/>
    </location>
</feature>
<dbReference type="Pfam" id="PF01151">
    <property type="entry name" value="ELO"/>
    <property type="match status" value="1"/>
</dbReference>
<comment type="caution">
    <text evidence="12">The sequence shown here is derived from an EMBL/GenBank/DDBJ whole genome shotgun (WGS) entry which is preliminary data.</text>
</comment>
<sequence>MSASVHARVPPASLFKFPPASLPETLPPPTVSEFTWNQPFNIPTDIYRKALEPQVPITIAAVYATTVVLINRINKKRGYKPWGISKTRAFKLFVILHNVFLTIYSAWTFAGMAQAFYQSWPDRAEKHNVVRVVDALCKINGPRGLGNAAVYDRDANNWTMISPEYKLGPGNVPDPTDVGRLWNKGLAFFGWIFYLSKFYEVLDTAIILAKGKKSSTLQTYHHTGAMMCMWAGIRYMAAPIWIFALVNSAIHAMMYFYYTLTALSVRVPVAIKRSLTTMQITQFLIGTTLAASYLFVSYTFPVAVPHSVAMRPLASAIHDAAAAAPNDTAGGMGPWLKKLALRAAGAEGVAENILNSNGKLFGADGGQAAQAVLGKQETRYALEPRTFTCLDTTGQAFAVSLNVLYLLPLTFLFVRFFVRSYLRRTEQGGKQPTHAEVAEKAGMDAIKGVSREIRNAVMEMHGDEGGAADTSSGTSTPHPEAYEANVDDVMTKKHLKEEKKTAAIDPHPAGVKLAPKAAQKAAKSASKSVGTRVASGSKPGTLTPTDPEGYEANVTDIMTKRQKHINEEPQHSAAPKKSTDTGTFTPQKGYEACFEDVLSDEEKKAQTKMQPGQPGQPGQPPLDWSRVK</sequence>
<comment type="similarity">
    <text evidence="10">Belongs to the ELO family.</text>
</comment>
<feature type="compositionally biased region" description="Low complexity" evidence="11">
    <location>
        <begin position="512"/>
        <end position="528"/>
    </location>
</feature>
<evidence type="ECO:0000256" key="11">
    <source>
        <dbReference type="SAM" id="MobiDB-lite"/>
    </source>
</evidence>
<keyword evidence="2 10" id="KW-0444">Lipid biosynthesis</keyword>
<evidence type="ECO:0000313" key="13">
    <source>
        <dbReference type="Proteomes" id="UP000223968"/>
    </source>
</evidence>
<dbReference type="EC" id="2.3.1.-" evidence="10"/>
<dbReference type="GO" id="GO:0009922">
    <property type="term" value="F:fatty acid elongase activity"/>
    <property type="evidence" value="ECO:0007669"/>
    <property type="project" value="InterPro"/>
</dbReference>
<keyword evidence="8 10" id="KW-0472">Membrane</keyword>
<gene>
    <name evidence="12" type="ORF">AJ79_09259</name>
</gene>
<dbReference type="InterPro" id="IPR002076">
    <property type="entry name" value="ELO_fam"/>
</dbReference>
<evidence type="ECO:0000256" key="10">
    <source>
        <dbReference type="RuleBase" id="RU361115"/>
    </source>
</evidence>
<dbReference type="PANTHER" id="PTHR11157:SF169">
    <property type="entry name" value="ELONGATION OF FATTY ACIDS PROTEIN"/>
    <property type="match status" value="1"/>
</dbReference>
<evidence type="ECO:0000256" key="7">
    <source>
        <dbReference type="ARBA" id="ARBA00023098"/>
    </source>
</evidence>
<evidence type="ECO:0000256" key="9">
    <source>
        <dbReference type="ARBA" id="ARBA00023160"/>
    </source>
</evidence>
<feature type="transmembrane region" description="Helical" evidence="10">
    <location>
        <begin position="396"/>
        <end position="418"/>
    </location>
</feature>
<keyword evidence="3 10" id="KW-0808">Transferase</keyword>
<evidence type="ECO:0000256" key="1">
    <source>
        <dbReference type="ARBA" id="ARBA00004141"/>
    </source>
</evidence>
<dbReference type="PANTHER" id="PTHR11157">
    <property type="entry name" value="FATTY ACID ACYL TRANSFERASE-RELATED"/>
    <property type="match status" value="1"/>
</dbReference>
<keyword evidence="4 10" id="KW-0812">Transmembrane</keyword>
<dbReference type="GO" id="GO:0034626">
    <property type="term" value="P:fatty acid elongation, polyunsaturated fatty acid"/>
    <property type="evidence" value="ECO:0007669"/>
    <property type="project" value="TreeGrafter"/>
</dbReference>
<keyword evidence="7 10" id="KW-0443">Lipid metabolism</keyword>
<feature type="region of interest" description="Disordered" evidence="11">
    <location>
        <begin position="565"/>
        <end position="628"/>
    </location>
</feature>
<dbReference type="GO" id="GO:0042761">
    <property type="term" value="P:very long-chain fatty acid biosynthetic process"/>
    <property type="evidence" value="ECO:0007669"/>
    <property type="project" value="TreeGrafter"/>
</dbReference>
<dbReference type="GO" id="GO:0030148">
    <property type="term" value="P:sphingolipid biosynthetic process"/>
    <property type="evidence" value="ECO:0007669"/>
    <property type="project" value="TreeGrafter"/>
</dbReference>
<keyword evidence="13" id="KW-1185">Reference proteome</keyword>
<evidence type="ECO:0000256" key="6">
    <source>
        <dbReference type="ARBA" id="ARBA00022989"/>
    </source>
</evidence>
<evidence type="ECO:0000256" key="3">
    <source>
        <dbReference type="ARBA" id="ARBA00022679"/>
    </source>
</evidence>
<dbReference type="AlphaFoldDB" id="A0A2B7WCS7"/>
<dbReference type="Proteomes" id="UP000223968">
    <property type="component" value="Unassembled WGS sequence"/>
</dbReference>
<evidence type="ECO:0000256" key="5">
    <source>
        <dbReference type="ARBA" id="ARBA00022832"/>
    </source>
</evidence>
<feature type="transmembrane region" description="Helical" evidence="10">
    <location>
        <begin position="188"/>
        <end position="208"/>
    </location>
</feature>
<keyword evidence="5 10" id="KW-0276">Fatty acid metabolism</keyword>
<proteinExistence type="inferred from homology"/>
<dbReference type="EMBL" id="PDNB01000252">
    <property type="protein sequence ID" value="PGG97273.1"/>
    <property type="molecule type" value="Genomic_DNA"/>
</dbReference>
<reference evidence="12 13" key="1">
    <citation type="submission" date="2017-10" db="EMBL/GenBank/DDBJ databases">
        <title>Comparative genomics in systemic dimorphic fungi from Ajellomycetaceae.</title>
        <authorList>
            <person name="Munoz J.F."/>
            <person name="Mcewen J.G."/>
            <person name="Clay O.K."/>
            <person name="Cuomo C.A."/>
        </authorList>
    </citation>
    <scope>NUCLEOTIDE SEQUENCE [LARGE SCALE GENOMIC DNA]</scope>
    <source>
        <strain evidence="12 13">UAMH5409</strain>
    </source>
</reference>
<evidence type="ECO:0000256" key="2">
    <source>
        <dbReference type="ARBA" id="ARBA00022516"/>
    </source>
</evidence>
<dbReference type="GO" id="GO:0034625">
    <property type="term" value="P:fatty acid elongation, monounsaturated fatty acid"/>
    <property type="evidence" value="ECO:0007669"/>
    <property type="project" value="TreeGrafter"/>
</dbReference>
<accession>A0A2B7WCS7</accession>
<feature type="transmembrane region" description="Helical" evidence="10">
    <location>
        <begin position="252"/>
        <end position="271"/>
    </location>
</feature>
<comment type="subcellular location">
    <subcellularLocation>
        <location evidence="1">Membrane</location>
        <topology evidence="1">Multi-pass membrane protein</topology>
    </subcellularLocation>
</comment>
<feature type="region of interest" description="Disordered" evidence="11">
    <location>
        <begin position="500"/>
        <end position="550"/>
    </location>
</feature>